<evidence type="ECO:0000313" key="1">
    <source>
        <dbReference type="EMBL" id="QNN60801.1"/>
    </source>
</evidence>
<dbReference type="InterPro" id="IPR038231">
    <property type="entry name" value="MepB-like_sf"/>
</dbReference>
<protein>
    <submittedName>
        <fullName evidence="1">MepB family protein</fullName>
    </submittedName>
</protein>
<dbReference type="Gene3D" id="3.40.1350.140">
    <property type="entry name" value="MepB-like"/>
    <property type="match status" value="1"/>
</dbReference>
<organism evidence="1 2">
    <name type="scientific">Erysipelothrix inopinata</name>
    <dbReference type="NCBI Taxonomy" id="225084"/>
    <lineage>
        <taxon>Bacteria</taxon>
        <taxon>Bacillati</taxon>
        <taxon>Bacillota</taxon>
        <taxon>Erysipelotrichia</taxon>
        <taxon>Erysipelotrichales</taxon>
        <taxon>Erysipelotrichaceae</taxon>
        <taxon>Erysipelothrix</taxon>
    </lineage>
</organism>
<evidence type="ECO:0000313" key="2">
    <source>
        <dbReference type="Proteomes" id="UP000515928"/>
    </source>
</evidence>
<dbReference type="EMBL" id="CP060715">
    <property type="protein sequence ID" value="QNN60801.1"/>
    <property type="molecule type" value="Genomic_DNA"/>
</dbReference>
<sequence length="148" mass="17225">MLSLVNINIGLGIEEHTNIILTEENQNQEYEGCRFEHEGKRYRSRLAKKTPKKKGYFVAFYEKDIKNVNQAFSNDNSVDFTLVNIVDGNLRGIFVFPQEVLKQQGILKTESQKGKMAIRVYPSWEKDLNATATRTQKWQVEYFKDLSL</sequence>
<dbReference type="AlphaFoldDB" id="A0A7G9RYX6"/>
<dbReference type="InterPro" id="IPR011235">
    <property type="entry name" value="MepB-like"/>
</dbReference>
<keyword evidence="2" id="KW-1185">Reference proteome</keyword>
<proteinExistence type="predicted"/>
<dbReference type="Pfam" id="PF08877">
    <property type="entry name" value="MepB-like"/>
    <property type="match status" value="1"/>
</dbReference>
<accession>A0A7G9RYX6</accession>
<dbReference type="Proteomes" id="UP000515928">
    <property type="component" value="Chromosome"/>
</dbReference>
<dbReference type="PIRSF" id="PIRSF032285">
    <property type="entry name" value="UCP032285"/>
    <property type="match status" value="1"/>
</dbReference>
<dbReference type="RefSeq" id="WP_187533922.1">
    <property type="nucleotide sequence ID" value="NZ_CBCSHU010000008.1"/>
</dbReference>
<name>A0A7G9RYX6_9FIRM</name>
<dbReference type="KEGG" id="eio:H9L01_10630"/>
<reference evidence="1 2" key="1">
    <citation type="submission" date="2020-08" db="EMBL/GenBank/DDBJ databases">
        <title>Genome sequence of Erysipelothrix inopinata DSM 15511T.</title>
        <authorList>
            <person name="Hyun D.-W."/>
            <person name="Bae J.-W."/>
        </authorList>
    </citation>
    <scope>NUCLEOTIDE SEQUENCE [LARGE SCALE GENOMIC DNA]</scope>
    <source>
        <strain evidence="1 2">DSM 15511</strain>
    </source>
</reference>
<gene>
    <name evidence="1" type="ORF">H9L01_10630</name>
</gene>